<protein>
    <recommendedName>
        <fullName evidence="9">Sec-independent protein translocase protein TatA</fullName>
    </recommendedName>
</protein>
<dbReference type="Gene3D" id="1.20.5.3310">
    <property type="match status" value="1"/>
</dbReference>
<evidence type="ECO:0000256" key="5">
    <source>
        <dbReference type="ARBA" id="ARBA00022927"/>
    </source>
</evidence>
<keyword evidence="5 9" id="KW-0653">Protein transport</keyword>
<evidence type="ECO:0000256" key="6">
    <source>
        <dbReference type="ARBA" id="ARBA00022989"/>
    </source>
</evidence>
<dbReference type="InterPro" id="IPR003369">
    <property type="entry name" value="TatA/B/E"/>
</dbReference>
<dbReference type="PANTHER" id="PTHR42982">
    <property type="entry name" value="SEC-INDEPENDENT PROTEIN TRANSLOCASE PROTEIN TATA"/>
    <property type="match status" value="1"/>
</dbReference>
<keyword evidence="6 9" id="KW-1133">Transmembrane helix</keyword>
<comment type="function">
    <text evidence="9">Part of the twin-arginine translocation (Tat) system that transports large folded proteins containing a characteristic twin-arginine motif in their signal peptide across membranes. TatA could form the protein-conducting channel of the Tat system.</text>
</comment>
<comment type="similarity">
    <text evidence="9">Belongs to the TatA/E family.</text>
</comment>
<evidence type="ECO:0000256" key="7">
    <source>
        <dbReference type="ARBA" id="ARBA00023010"/>
    </source>
</evidence>
<dbReference type="PANTHER" id="PTHR42982:SF8">
    <property type="entry name" value="SEC-INDEPENDENT PROTEIN TRANSLOCASE PROTEIN TATA"/>
    <property type="match status" value="1"/>
</dbReference>
<proteinExistence type="inferred from homology"/>
<gene>
    <name evidence="9 11" type="primary">tatA</name>
    <name evidence="11" type="ORF">KZC48_00545</name>
</gene>
<sequence>MLNNLTGWHAVLILVVILLLFGAGKLPALAKSAGQSARILKSELREGATTPTPAPDAPSTATAESSAEPQPRVSSTPPPPSTA</sequence>
<evidence type="ECO:0000313" key="11">
    <source>
        <dbReference type="EMBL" id="MDN4462894.1"/>
    </source>
</evidence>
<keyword evidence="7 9" id="KW-0811">Translocation</keyword>
<comment type="subcellular location">
    <subcellularLocation>
        <location evidence="1 9">Cell membrane</location>
        <topology evidence="1 9">Single-pass membrane protein</topology>
    </subcellularLocation>
</comment>
<dbReference type="HAMAP" id="MF_00236">
    <property type="entry name" value="TatA_E"/>
    <property type="match status" value="1"/>
</dbReference>
<comment type="subunit">
    <text evidence="9">The Tat system comprises two distinct complexes: a TatABC complex, containing multiple copies of TatA, TatB and TatC subunits, and a separate TatA complex, containing only TatA subunits. Substrates initially bind to the TatABC complex, which probably triggers association of the separate TatA complex to form the active translocon.</text>
</comment>
<comment type="caution">
    <text evidence="11">The sequence shown here is derived from an EMBL/GenBank/DDBJ whole genome shotgun (WGS) entry which is preliminary data.</text>
</comment>
<dbReference type="NCBIfam" id="TIGR01411">
    <property type="entry name" value="tatAE"/>
    <property type="match status" value="1"/>
</dbReference>
<evidence type="ECO:0000256" key="2">
    <source>
        <dbReference type="ARBA" id="ARBA00022448"/>
    </source>
</evidence>
<evidence type="ECO:0000256" key="8">
    <source>
        <dbReference type="ARBA" id="ARBA00023136"/>
    </source>
</evidence>
<dbReference type="Pfam" id="PF02416">
    <property type="entry name" value="TatA_B_E"/>
    <property type="match status" value="1"/>
</dbReference>
<evidence type="ECO:0000256" key="4">
    <source>
        <dbReference type="ARBA" id="ARBA00022692"/>
    </source>
</evidence>
<keyword evidence="12" id="KW-1185">Reference proteome</keyword>
<feature type="region of interest" description="Disordered" evidence="10">
    <location>
        <begin position="41"/>
        <end position="83"/>
    </location>
</feature>
<evidence type="ECO:0000256" key="3">
    <source>
        <dbReference type="ARBA" id="ARBA00022475"/>
    </source>
</evidence>
<keyword evidence="3 9" id="KW-1003">Cell membrane</keyword>
<dbReference type="InterPro" id="IPR006312">
    <property type="entry name" value="TatA/E"/>
</dbReference>
<reference evidence="11" key="1">
    <citation type="submission" date="2021-06" db="EMBL/GenBank/DDBJ databases">
        <title>Genome-based taxonomic framework of Microbacterium strains isolated from marine environment, the description of four new species and reclassification of four preexisting species.</title>
        <authorList>
            <person name="Lee S.D."/>
            <person name="Kim S.-M."/>
            <person name="Byeon Y.-S."/>
            <person name="Yang H.L."/>
            <person name="Kim I.S."/>
        </authorList>
    </citation>
    <scope>NUCLEOTIDE SEQUENCE</scope>
    <source>
        <strain evidence="11">KACC 20510</strain>
    </source>
</reference>
<dbReference type="Proteomes" id="UP001172731">
    <property type="component" value="Unassembled WGS sequence"/>
</dbReference>
<keyword evidence="8 9" id="KW-0472">Membrane</keyword>
<evidence type="ECO:0000256" key="9">
    <source>
        <dbReference type="HAMAP-Rule" id="MF_00236"/>
    </source>
</evidence>
<dbReference type="EMBL" id="JAHWXI010000001">
    <property type="protein sequence ID" value="MDN4462894.1"/>
    <property type="molecule type" value="Genomic_DNA"/>
</dbReference>
<organism evidence="11 12">
    <name type="scientific">Microbacterium aurantiacum</name>
    <dbReference type="NCBI Taxonomy" id="162393"/>
    <lineage>
        <taxon>Bacteria</taxon>
        <taxon>Bacillati</taxon>
        <taxon>Actinomycetota</taxon>
        <taxon>Actinomycetes</taxon>
        <taxon>Micrococcales</taxon>
        <taxon>Microbacteriaceae</taxon>
        <taxon>Microbacterium</taxon>
    </lineage>
</organism>
<evidence type="ECO:0000313" key="12">
    <source>
        <dbReference type="Proteomes" id="UP001172731"/>
    </source>
</evidence>
<keyword evidence="2 9" id="KW-0813">Transport</keyword>
<evidence type="ECO:0000256" key="10">
    <source>
        <dbReference type="SAM" id="MobiDB-lite"/>
    </source>
</evidence>
<name>A0ABT8FNK0_9MICO</name>
<feature type="compositionally biased region" description="Low complexity" evidence="10">
    <location>
        <begin position="57"/>
        <end position="69"/>
    </location>
</feature>
<keyword evidence="4 9" id="KW-0812">Transmembrane</keyword>
<dbReference type="RefSeq" id="WP_301131935.1">
    <property type="nucleotide sequence ID" value="NZ_BAAAUQ010000002.1"/>
</dbReference>
<evidence type="ECO:0000256" key="1">
    <source>
        <dbReference type="ARBA" id="ARBA00004162"/>
    </source>
</evidence>
<accession>A0ABT8FNK0</accession>